<reference evidence="2" key="1">
    <citation type="submission" date="2022-10" db="EMBL/GenBank/DDBJ databases">
        <title>Tapping the CABI collections for fungal endophytes: first genome assemblies for Collariella, Neodidymelliopsis, Ascochyta clinopodiicola, Didymella pomorum, Didymosphaeria variabile, Neocosmospora piperis and Neocucurbitaria cava.</title>
        <authorList>
            <person name="Hill R."/>
        </authorList>
    </citation>
    <scope>NUCLEOTIDE SEQUENCE</scope>
    <source>
        <strain evidence="2">IMI 355082</strain>
    </source>
</reference>
<dbReference type="AlphaFoldDB" id="A0A9W8Z3V8"/>
<dbReference type="Proteomes" id="UP001140453">
    <property type="component" value="Unassembled WGS sequence"/>
</dbReference>
<organism evidence="2 3">
    <name type="scientific">Gnomoniopsis smithogilvyi</name>
    <dbReference type="NCBI Taxonomy" id="1191159"/>
    <lineage>
        <taxon>Eukaryota</taxon>
        <taxon>Fungi</taxon>
        <taxon>Dikarya</taxon>
        <taxon>Ascomycota</taxon>
        <taxon>Pezizomycotina</taxon>
        <taxon>Sordariomycetes</taxon>
        <taxon>Sordariomycetidae</taxon>
        <taxon>Diaporthales</taxon>
        <taxon>Gnomoniaceae</taxon>
        <taxon>Gnomoniopsis</taxon>
    </lineage>
</organism>
<keyword evidence="3" id="KW-1185">Reference proteome</keyword>
<feature type="compositionally biased region" description="Basic and acidic residues" evidence="1">
    <location>
        <begin position="84"/>
        <end position="95"/>
    </location>
</feature>
<evidence type="ECO:0000313" key="2">
    <source>
        <dbReference type="EMBL" id="KAJ4396344.1"/>
    </source>
</evidence>
<protein>
    <recommendedName>
        <fullName evidence="4">RRM domain-containing protein</fullName>
    </recommendedName>
</protein>
<feature type="region of interest" description="Disordered" evidence="1">
    <location>
        <begin position="421"/>
        <end position="468"/>
    </location>
</feature>
<evidence type="ECO:0000313" key="3">
    <source>
        <dbReference type="Proteomes" id="UP001140453"/>
    </source>
</evidence>
<sequence>MDAIAPRINVGISDGRSGFPTLELAAEPQDELPKWQPFLLELSALTDRNIGDDIFTFRGPGFIESIHQHDKHDFNGTPSTPSRSRQEGCDAENCRAETSLANLGPQEAPEPRPRPEIFGTTPVTGPQPTYEQRNRGLGRRQSSPRRNDYYRFVRIFGLSADMTLADILRGIAQTAPVGRVLHVEWDRHGVTIHHGMEVKAAFVLFDTDAAAADLVRLAKQRVFRVRGESVYVGIWGNRAFSNNIENETASRVLHIRGPGDVEGFSEEGIRILLGANDRVIKALGPLGLDAEAFVTRKLGGGKRLIELRFFSNKKQAQPALLILRRAFYKLLSVTPGPDPCWNEALYPRGRTITKDARHLPAIRGQFNWPNVRGPEHASSDEDTHHSSKNMVTRPASEPDQMSWEGWPKDRTNDRELIKKLFGRRETPPPLDETQHERIAAWTQLSRSSKADAQHGQEQDYHHETKKTR</sequence>
<dbReference type="EMBL" id="JAPEVB010000001">
    <property type="protein sequence ID" value="KAJ4396344.1"/>
    <property type="molecule type" value="Genomic_DNA"/>
</dbReference>
<dbReference type="OrthoDB" id="5237412at2759"/>
<evidence type="ECO:0008006" key="4">
    <source>
        <dbReference type="Google" id="ProtNLM"/>
    </source>
</evidence>
<proteinExistence type="predicted"/>
<feature type="compositionally biased region" description="Polar residues" evidence="1">
    <location>
        <begin position="121"/>
        <end position="131"/>
    </location>
</feature>
<feature type="region of interest" description="Disordered" evidence="1">
    <location>
        <begin position="68"/>
        <end position="143"/>
    </location>
</feature>
<comment type="caution">
    <text evidence="2">The sequence shown here is derived from an EMBL/GenBank/DDBJ whole genome shotgun (WGS) entry which is preliminary data.</text>
</comment>
<feature type="compositionally biased region" description="Basic and acidic residues" evidence="1">
    <location>
        <begin position="373"/>
        <end position="385"/>
    </location>
</feature>
<gene>
    <name evidence="2" type="ORF">N0V93_000563</name>
</gene>
<feature type="compositionally biased region" description="Basic and acidic residues" evidence="1">
    <location>
        <begin position="421"/>
        <end position="438"/>
    </location>
</feature>
<feature type="region of interest" description="Disordered" evidence="1">
    <location>
        <begin position="366"/>
        <end position="409"/>
    </location>
</feature>
<evidence type="ECO:0000256" key="1">
    <source>
        <dbReference type="SAM" id="MobiDB-lite"/>
    </source>
</evidence>
<accession>A0A9W8Z3V8</accession>
<feature type="compositionally biased region" description="Basic and acidic residues" evidence="1">
    <location>
        <begin position="448"/>
        <end position="462"/>
    </location>
</feature>
<name>A0A9W8Z3V8_9PEZI</name>